<keyword evidence="3" id="KW-1185">Reference proteome</keyword>
<accession>A0A7E4W348</accession>
<organism evidence="3 4">
    <name type="scientific">Panagrellus redivivus</name>
    <name type="common">Microworm</name>
    <dbReference type="NCBI Taxonomy" id="6233"/>
    <lineage>
        <taxon>Eukaryota</taxon>
        <taxon>Metazoa</taxon>
        <taxon>Ecdysozoa</taxon>
        <taxon>Nematoda</taxon>
        <taxon>Chromadorea</taxon>
        <taxon>Rhabditida</taxon>
        <taxon>Tylenchina</taxon>
        <taxon>Panagrolaimomorpha</taxon>
        <taxon>Panagrolaimoidea</taxon>
        <taxon>Panagrolaimidae</taxon>
        <taxon>Panagrellus</taxon>
    </lineage>
</organism>
<dbReference type="AlphaFoldDB" id="A0A7E4W348"/>
<evidence type="ECO:0000313" key="3">
    <source>
        <dbReference type="Proteomes" id="UP000492821"/>
    </source>
</evidence>
<name>A0A7E4W348_PANRE</name>
<reference evidence="3" key="1">
    <citation type="journal article" date="2013" name="Genetics">
        <title>The draft genome and transcriptome of Panagrellus redivivus are shaped by the harsh demands of a free-living lifestyle.</title>
        <authorList>
            <person name="Srinivasan J."/>
            <person name="Dillman A.R."/>
            <person name="Macchietto M.G."/>
            <person name="Heikkinen L."/>
            <person name="Lakso M."/>
            <person name="Fracchia K.M."/>
            <person name="Antoshechkin I."/>
            <person name="Mortazavi A."/>
            <person name="Wong G."/>
            <person name="Sternberg P.W."/>
        </authorList>
    </citation>
    <scope>NUCLEOTIDE SEQUENCE [LARGE SCALE GENOMIC DNA]</scope>
    <source>
        <strain evidence="3">MT8872</strain>
    </source>
</reference>
<feature type="compositionally biased region" description="Low complexity" evidence="2">
    <location>
        <begin position="456"/>
        <end position="470"/>
    </location>
</feature>
<evidence type="ECO:0000256" key="1">
    <source>
        <dbReference type="SAM" id="Coils"/>
    </source>
</evidence>
<proteinExistence type="predicted"/>
<feature type="compositionally biased region" description="Acidic residues" evidence="2">
    <location>
        <begin position="287"/>
        <end position="297"/>
    </location>
</feature>
<feature type="region of interest" description="Disordered" evidence="2">
    <location>
        <begin position="1"/>
        <end position="29"/>
    </location>
</feature>
<feature type="coiled-coil region" evidence="1">
    <location>
        <begin position="196"/>
        <end position="251"/>
    </location>
</feature>
<protein>
    <submittedName>
        <fullName evidence="4">ULP_PROTEASE domain-containing protein</fullName>
    </submittedName>
</protein>
<evidence type="ECO:0000256" key="2">
    <source>
        <dbReference type="SAM" id="MobiDB-lite"/>
    </source>
</evidence>
<sequence length="560" mass="62353">MSTNNHIGGNFGQSHREVQGDGYNRSGVSSRVFANRGGHVGRTFQNRSYVPAQENTPDQDHHPNDPAFHTSAPLIRFPSRQATDEYLSHLPVRGRYNYITCITRNITGTRVKTNGGSSALSTVPEVSPSKFTESSAYYVDPEMLSTFRQQSDDATLTHAAMAYVDKNQPKKKTKAQIDREADATERQVIRDATYRVKEAMRQLNVARKAVRTAKDDKETVLMAMQYAEKAAKTAKDDLNALKQARLDHQNAEFLQLVADHKRRAAEGPRPIRFDVNSSIGGVPSDTESSEEEETEDDVVTEEEVVDIAYADGLTSPPTHVTPSVPYVADDEISCFRVMTEYSERLSKEQKKARSKDLIHRAELNKLKLQKQRAIRKQKAKKNVGSSSKPPNDDVSTPMVAAEDSDPPHVAGFDDPSSDEVDAFDEEPAPTSSSLPKSSRIRRFVVRTNTGKTVIRSARPAKPNKSPSSSPLPRPECNLEDFVEDDDVCRFLQPWFDHLQVNVESGSSASGDHLPLKKHFSQFQKVIEFLETVSNAVNKAKDPLLIGRSKVEEVMGSRNTE</sequence>
<feature type="region of interest" description="Disordered" evidence="2">
    <location>
        <begin position="52"/>
        <end position="71"/>
    </location>
</feature>
<evidence type="ECO:0000313" key="4">
    <source>
        <dbReference type="WBParaSite" id="Pan_g6482.t2"/>
    </source>
</evidence>
<dbReference type="WBParaSite" id="Pan_g6482.t2">
    <property type="protein sequence ID" value="Pan_g6482.t2"/>
    <property type="gene ID" value="Pan_g6482"/>
</dbReference>
<feature type="region of interest" description="Disordered" evidence="2">
    <location>
        <begin position="265"/>
        <end position="297"/>
    </location>
</feature>
<feature type="region of interest" description="Disordered" evidence="2">
    <location>
        <begin position="369"/>
        <end position="475"/>
    </location>
</feature>
<feature type="compositionally biased region" description="Basic residues" evidence="2">
    <location>
        <begin position="369"/>
        <end position="381"/>
    </location>
</feature>
<dbReference type="Proteomes" id="UP000492821">
    <property type="component" value="Unassembled WGS sequence"/>
</dbReference>
<feature type="compositionally biased region" description="Acidic residues" evidence="2">
    <location>
        <begin position="415"/>
        <end position="427"/>
    </location>
</feature>
<keyword evidence="1" id="KW-0175">Coiled coil</keyword>
<reference evidence="4" key="2">
    <citation type="submission" date="2020-10" db="UniProtKB">
        <authorList>
            <consortium name="WormBaseParasite"/>
        </authorList>
    </citation>
    <scope>IDENTIFICATION</scope>
</reference>